<reference evidence="1 2" key="1">
    <citation type="journal article" date="2019" name="Int. J. Syst. Evol. Microbiol.">
        <title>The Global Catalogue of Microorganisms (GCM) 10K type strain sequencing project: providing services to taxonomists for standard genome sequencing and annotation.</title>
        <authorList>
            <consortium name="The Broad Institute Genomics Platform"/>
            <consortium name="The Broad Institute Genome Sequencing Center for Infectious Disease"/>
            <person name="Wu L."/>
            <person name="Ma J."/>
        </authorList>
    </citation>
    <scope>NUCLEOTIDE SEQUENCE [LARGE SCALE GENOMIC DNA]</scope>
    <source>
        <strain evidence="1 2">DSM 26526</strain>
    </source>
</reference>
<keyword evidence="2" id="KW-1185">Reference proteome</keyword>
<sequence length="457" mass="52123">MPLGTYERASRTELGLSPEEWDELQTYLLDVQSAFEEEQANLPAVERVEEEPPEIVDGKFCPYGWVGHYPGDIIVTSDRLERGEERTMLRDIQSWVETIGSRSFEAAFPVTPDLLLDRRAQLAAYSKVLIDLTEIVRSNRLPVAVTRKQSRGMVPDGRPLMAQSMQLAAEGSQEIVTESVNFSFETLTNYLLVRFHADLAGQMRPLVESYAYYERGFGSQLQYHETFLDEQLPKRLIGSALETNFSDPKILAQIRREATGDIAEIVDLWEAFQHGQSLSLRLSKNLNTAVKPMSKVYELWCLGLLIDILTEICGQPPEVDTIQGSYSFGNNVTLYYNRSLSRHSNYLKPAFGVGARQSPDFALEIDRKLVWIGDAKFKPWGKLNLSDYRRFLTYVLDFLSPGDTGSILYVDSVKTHREQIVRDFQIDHHSVRPNRTEQARAKLLEMLNERLESAREA</sequence>
<organism evidence="1 2">
    <name type="scientific">Haloferax chudinovii</name>
    <dbReference type="NCBI Taxonomy" id="1109010"/>
    <lineage>
        <taxon>Archaea</taxon>
        <taxon>Methanobacteriati</taxon>
        <taxon>Methanobacteriota</taxon>
        <taxon>Stenosarchaea group</taxon>
        <taxon>Halobacteria</taxon>
        <taxon>Halobacteriales</taxon>
        <taxon>Haloferacaceae</taxon>
        <taxon>Haloferax</taxon>
    </lineage>
</organism>
<evidence type="ECO:0000313" key="1">
    <source>
        <dbReference type="EMBL" id="MFC7130552.1"/>
    </source>
</evidence>
<dbReference type="EMBL" id="JBHTAB010000008">
    <property type="protein sequence ID" value="MFC7130552.1"/>
    <property type="molecule type" value="Genomic_DNA"/>
</dbReference>
<dbReference type="RefSeq" id="WP_390245895.1">
    <property type="nucleotide sequence ID" value="NZ_JBHTAB010000008.1"/>
</dbReference>
<dbReference type="Proteomes" id="UP001596460">
    <property type="component" value="Unassembled WGS sequence"/>
</dbReference>
<name>A0ABD5XHD5_9EURY</name>
<evidence type="ECO:0000313" key="2">
    <source>
        <dbReference type="Proteomes" id="UP001596460"/>
    </source>
</evidence>
<dbReference type="AlphaFoldDB" id="A0ABD5XHD5"/>
<gene>
    <name evidence="1" type="ORF">ACFQI8_14260</name>
</gene>
<protein>
    <recommendedName>
        <fullName evidence="3">DUF2357 domain-containing protein</fullName>
    </recommendedName>
</protein>
<evidence type="ECO:0008006" key="3">
    <source>
        <dbReference type="Google" id="ProtNLM"/>
    </source>
</evidence>
<comment type="caution">
    <text evidence="1">The sequence shown here is derived from an EMBL/GenBank/DDBJ whole genome shotgun (WGS) entry which is preliminary data.</text>
</comment>
<proteinExistence type="predicted"/>
<accession>A0ABD5XHD5</accession>